<name>A0ABV6GET2_9BACI</name>
<feature type="region of interest" description="Disordered" evidence="1">
    <location>
        <begin position="1"/>
        <end position="54"/>
    </location>
</feature>
<organism evidence="2 3">
    <name type="scientific">Metabacillus herbersteinensis</name>
    <dbReference type="NCBI Taxonomy" id="283816"/>
    <lineage>
        <taxon>Bacteria</taxon>
        <taxon>Bacillati</taxon>
        <taxon>Bacillota</taxon>
        <taxon>Bacilli</taxon>
        <taxon>Bacillales</taxon>
        <taxon>Bacillaceae</taxon>
        <taxon>Metabacillus</taxon>
    </lineage>
</organism>
<dbReference type="RefSeq" id="WP_378934245.1">
    <property type="nucleotide sequence ID" value="NZ_JBHLVO010000008.1"/>
</dbReference>
<dbReference type="Proteomes" id="UP001589854">
    <property type="component" value="Unassembled WGS sequence"/>
</dbReference>
<dbReference type="EMBL" id="JBHLVO010000008">
    <property type="protein sequence ID" value="MFC0272191.1"/>
    <property type="molecule type" value="Genomic_DNA"/>
</dbReference>
<evidence type="ECO:0000313" key="3">
    <source>
        <dbReference type="Proteomes" id="UP001589854"/>
    </source>
</evidence>
<accession>A0ABV6GET2</accession>
<comment type="caution">
    <text evidence="2">The sequence shown here is derived from an EMBL/GenBank/DDBJ whole genome shotgun (WGS) entry which is preliminary data.</text>
</comment>
<evidence type="ECO:0000313" key="2">
    <source>
        <dbReference type="EMBL" id="MFC0272191.1"/>
    </source>
</evidence>
<reference evidence="2 3" key="1">
    <citation type="submission" date="2024-09" db="EMBL/GenBank/DDBJ databases">
        <authorList>
            <person name="Sun Q."/>
            <person name="Mori K."/>
        </authorList>
    </citation>
    <scope>NUCLEOTIDE SEQUENCE [LARGE SCALE GENOMIC DNA]</scope>
    <source>
        <strain evidence="2 3">CCM 7228</strain>
    </source>
</reference>
<sequence length="54" mass="6343">MKPEKNQPDNTMIRNMKDLVKHSKVMEHMKTNQEVEKSGKSPDPQQHSQEKSPR</sequence>
<feature type="compositionally biased region" description="Basic and acidic residues" evidence="1">
    <location>
        <begin position="15"/>
        <end position="40"/>
    </location>
</feature>
<proteinExistence type="predicted"/>
<gene>
    <name evidence="2" type="ORF">ACFFIX_12080</name>
</gene>
<evidence type="ECO:0000256" key="1">
    <source>
        <dbReference type="SAM" id="MobiDB-lite"/>
    </source>
</evidence>
<keyword evidence="3" id="KW-1185">Reference proteome</keyword>
<protein>
    <recommendedName>
        <fullName evidence="4">Spore protein</fullName>
    </recommendedName>
</protein>
<evidence type="ECO:0008006" key="4">
    <source>
        <dbReference type="Google" id="ProtNLM"/>
    </source>
</evidence>